<name>A0A9P4HQA3_9PEZI</name>
<keyword evidence="2" id="KW-0732">Signal</keyword>
<reference evidence="3" key="1">
    <citation type="journal article" date="2020" name="Stud. Mycol.">
        <title>101 Dothideomycetes genomes: a test case for predicting lifestyles and emergence of pathogens.</title>
        <authorList>
            <person name="Haridas S."/>
            <person name="Albert R."/>
            <person name="Binder M."/>
            <person name="Bloem J."/>
            <person name="Labutti K."/>
            <person name="Salamov A."/>
            <person name="Andreopoulos B."/>
            <person name="Baker S."/>
            <person name="Barry K."/>
            <person name="Bills G."/>
            <person name="Bluhm B."/>
            <person name="Cannon C."/>
            <person name="Castanera R."/>
            <person name="Culley D."/>
            <person name="Daum C."/>
            <person name="Ezra D."/>
            <person name="Gonzalez J."/>
            <person name="Henrissat B."/>
            <person name="Kuo A."/>
            <person name="Liang C."/>
            <person name="Lipzen A."/>
            <person name="Lutzoni F."/>
            <person name="Magnuson J."/>
            <person name="Mondo S."/>
            <person name="Nolan M."/>
            <person name="Ohm R."/>
            <person name="Pangilinan J."/>
            <person name="Park H.-J."/>
            <person name="Ramirez L."/>
            <person name="Alfaro M."/>
            <person name="Sun H."/>
            <person name="Tritt A."/>
            <person name="Yoshinaga Y."/>
            <person name="Zwiers L.-H."/>
            <person name="Turgeon B."/>
            <person name="Goodwin S."/>
            <person name="Spatafora J."/>
            <person name="Crous P."/>
            <person name="Grigoriev I."/>
        </authorList>
    </citation>
    <scope>NUCLEOTIDE SEQUENCE</scope>
    <source>
        <strain evidence="3">CBS 121410</strain>
    </source>
</reference>
<evidence type="ECO:0000313" key="4">
    <source>
        <dbReference type="Proteomes" id="UP000799776"/>
    </source>
</evidence>
<sequence length="282" mass="29237">MHAITKLLPLFLSLFLFAPAQASGYWFFGFPSHGIWHGYDDHHERRHYHDSLPGPHRHNHDYPNAIPDAGRVSGIVVRGGDDDTLQCFTGTLGGAAPAITASGDGERVYEVEGDTFPDFASAAQRTCDDQFNTCQEAVNANGNSGDLTLEACSEQQSACQSAQSSASVTTFGAAAAATSSASSTSSSSSSPSSSFSSSSSSSSSSPTTIISTSSSSSSSSSSTPSTTPTPTSTESPLSASTYVAETTETSHLETSSMVLIGTTTINLGPDPEFPDFDIICDA</sequence>
<feature type="chain" id="PRO_5040415473" evidence="2">
    <location>
        <begin position="23"/>
        <end position="282"/>
    </location>
</feature>
<feature type="region of interest" description="Disordered" evidence="1">
    <location>
        <begin position="179"/>
        <end position="249"/>
    </location>
</feature>
<keyword evidence="4" id="KW-1185">Reference proteome</keyword>
<feature type="signal peptide" evidence="2">
    <location>
        <begin position="1"/>
        <end position="22"/>
    </location>
</feature>
<dbReference type="AlphaFoldDB" id="A0A9P4HQA3"/>
<protein>
    <submittedName>
        <fullName evidence="3">Uncharacterized protein</fullName>
    </submittedName>
</protein>
<evidence type="ECO:0000256" key="1">
    <source>
        <dbReference type="SAM" id="MobiDB-lite"/>
    </source>
</evidence>
<evidence type="ECO:0000256" key="2">
    <source>
        <dbReference type="SAM" id="SignalP"/>
    </source>
</evidence>
<gene>
    <name evidence="3" type="ORF">K490DRAFT_58248</name>
</gene>
<dbReference type="OrthoDB" id="2507450at2759"/>
<dbReference type="Proteomes" id="UP000799776">
    <property type="component" value="Unassembled WGS sequence"/>
</dbReference>
<organism evidence="3 4">
    <name type="scientific">Saccharata proteae CBS 121410</name>
    <dbReference type="NCBI Taxonomy" id="1314787"/>
    <lineage>
        <taxon>Eukaryota</taxon>
        <taxon>Fungi</taxon>
        <taxon>Dikarya</taxon>
        <taxon>Ascomycota</taxon>
        <taxon>Pezizomycotina</taxon>
        <taxon>Dothideomycetes</taxon>
        <taxon>Dothideomycetes incertae sedis</taxon>
        <taxon>Botryosphaeriales</taxon>
        <taxon>Saccharataceae</taxon>
        <taxon>Saccharata</taxon>
    </lineage>
</organism>
<dbReference type="EMBL" id="ML978727">
    <property type="protein sequence ID" value="KAF2085914.1"/>
    <property type="molecule type" value="Genomic_DNA"/>
</dbReference>
<evidence type="ECO:0000313" key="3">
    <source>
        <dbReference type="EMBL" id="KAF2085914.1"/>
    </source>
</evidence>
<proteinExistence type="predicted"/>
<comment type="caution">
    <text evidence="3">The sequence shown here is derived from an EMBL/GenBank/DDBJ whole genome shotgun (WGS) entry which is preliminary data.</text>
</comment>
<accession>A0A9P4HQA3</accession>